<comment type="similarity">
    <text evidence="10">Belongs to the insect chemoreceptor superfamily. Heteromeric odorant receptor channel (TC 1.A.69) family.</text>
</comment>
<dbReference type="AlphaFoldDB" id="A0A232FCU6"/>
<feature type="transmembrane region" description="Helical" evidence="10">
    <location>
        <begin position="325"/>
        <end position="348"/>
    </location>
</feature>
<evidence type="ECO:0000256" key="3">
    <source>
        <dbReference type="ARBA" id="ARBA00022606"/>
    </source>
</evidence>
<keyword evidence="5 10" id="KW-0552">Olfaction</keyword>
<dbReference type="InterPro" id="IPR004117">
    <property type="entry name" value="7tm6_olfct_rcpt"/>
</dbReference>
<gene>
    <name evidence="11" type="ORF">TSAR_015443</name>
</gene>
<evidence type="ECO:0000256" key="10">
    <source>
        <dbReference type="RuleBase" id="RU351113"/>
    </source>
</evidence>
<keyword evidence="8 10" id="KW-0675">Receptor</keyword>
<name>A0A232FCU6_9HYME</name>
<keyword evidence="7 10" id="KW-0472">Membrane</keyword>
<keyword evidence="12" id="KW-1185">Reference proteome</keyword>
<sequence length="420" mass="47480">MSTQQSEYAVQMSRYFLRPIGLWSSSSSSRSQAYLHNLLNLLLIVITYLLIMFILVPCALHTFIEEPNMAIKMKLIGPMSFALMAVTKYASLTQKTAVIAQCFRHVEEDWESGCAMEKKVMYRHAKIGRSLSIFSGIFMYGGGIFYHGIMPMAAVQTFSASIDGSLSLNTSSVFEVAKKPRILTFPTYNAWLNIEISPIYEIVYLLQCFSGYVLDTITVGTCSLAAVFVTHTCAQLELVMMLIRRYIDGDVGPDDVPYPKDATTREARLAVIVTRHIRALKFAARVEKYLNGICFVEFIGCTMNICFIGYYCLTEWERKEPISTTTYFILLASFTTNIFIFCYIGELLTEQCTRVGSIYHAIDWYNLPGKSASDLFFIIAISRYPAKLTAGKFVDLTLVTFSNVMKSAFTYFNLIRTVII</sequence>
<dbReference type="GO" id="GO:0005886">
    <property type="term" value="C:plasma membrane"/>
    <property type="evidence" value="ECO:0007669"/>
    <property type="project" value="UniProtKB-SubCell"/>
</dbReference>
<dbReference type="GO" id="GO:0004984">
    <property type="term" value="F:olfactory receptor activity"/>
    <property type="evidence" value="ECO:0007669"/>
    <property type="project" value="InterPro"/>
</dbReference>
<comment type="caution">
    <text evidence="11">The sequence shown here is derived from an EMBL/GenBank/DDBJ whole genome shotgun (WGS) entry which is preliminary data.</text>
</comment>
<proteinExistence type="inferred from homology"/>
<keyword evidence="3 10" id="KW-0716">Sensory transduction</keyword>
<keyword evidence="6 10" id="KW-1133">Transmembrane helix</keyword>
<evidence type="ECO:0000256" key="2">
    <source>
        <dbReference type="ARBA" id="ARBA00022475"/>
    </source>
</evidence>
<dbReference type="GO" id="GO:0005549">
    <property type="term" value="F:odorant binding"/>
    <property type="evidence" value="ECO:0007669"/>
    <property type="project" value="InterPro"/>
</dbReference>
<keyword evidence="2" id="KW-1003">Cell membrane</keyword>
<protein>
    <recommendedName>
        <fullName evidence="10">Odorant receptor</fullName>
    </recommendedName>
</protein>
<dbReference type="PANTHER" id="PTHR21137:SF35">
    <property type="entry name" value="ODORANT RECEPTOR 19A-RELATED"/>
    <property type="match status" value="1"/>
</dbReference>
<dbReference type="GO" id="GO:0007165">
    <property type="term" value="P:signal transduction"/>
    <property type="evidence" value="ECO:0007669"/>
    <property type="project" value="UniProtKB-KW"/>
</dbReference>
<dbReference type="STRING" id="543379.A0A232FCU6"/>
<reference evidence="11 12" key="1">
    <citation type="journal article" date="2017" name="Curr. Biol.">
        <title>The Evolution of Venom by Co-option of Single-Copy Genes.</title>
        <authorList>
            <person name="Martinson E.O."/>
            <person name="Mrinalini"/>
            <person name="Kelkar Y.D."/>
            <person name="Chang C.H."/>
            <person name="Werren J.H."/>
        </authorList>
    </citation>
    <scope>NUCLEOTIDE SEQUENCE [LARGE SCALE GENOMIC DNA]</scope>
    <source>
        <strain evidence="11 12">Alberta</strain>
        <tissue evidence="11">Whole body</tissue>
    </source>
</reference>
<dbReference type="Pfam" id="PF02949">
    <property type="entry name" value="7tm_6"/>
    <property type="match status" value="1"/>
</dbReference>
<evidence type="ECO:0000313" key="12">
    <source>
        <dbReference type="Proteomes" id="UP000215335"/>
    </source>
</evidence>
<feature type="transmembrane region" description="Helical" evidence="10">
    <location>
        <begin position="38"/>
        <end position="64"/>
    </location>
</feature>
<comment type="subcellular location">
    <subcellularLocation>
        <location evidence="1 10">Cell membrane</location>
        <topology evidence="1 10">Multi-pass membrane protein</topology>
    </subcellularLocation>
</comment>
<dbReference type="PANTHER" id="PTHR21137">
    <property type="entry name" value="ODORANT RECEPTOR"/>
    <property type="match status" value="1"/>
</dbReference>
<evidence type="ECO:0000256" key="7">
    <source>
        <dbReference type="ARBA" id="ARBA00023136"/>
    </source>
</evidence>
<evidence type="ECO:0000256" key="6">
    <source>
        <dbReference type="ARBA" id="ARBA00022989"/>
    </source>
</evidence>
<evidence type="ECO:0000256" key="4">
    <source>
        <dbReference type="ARBA" id="ARBA00022692"/>
    </source>
</evidence>
<feature type="transmembrane region" description="Helical" evidence="10">
    <location>
        <begin position="131"/>
        <end position="149"/>
    </location>
</feature>
<dbReference type="EMBL" id="NNAY01000405">
    <property type="protein sequence ID" value="OXU28626.1"/>
    <property type="molecule type" value="Genomic_DNA"/>
</dbReference>
<evidence type="ECO:0000256" key="8">
    <source>
        <dbReference type="ARBA" id="ARBA00023170"/>
    </source>
</evidence>
<evidence type="ECO:0000313" key="11">
    <source>
        <dbReference type="EMBL" id="OXU28626.1"/>
    </source>
</evidence>
<evidence type="ECO:0000256" key="5">
    <source>
        <dbReference type="ARBA" id="ARBA00022725"/>
    </source>
</evidence>
<evidence type="ECO:0000256" key="1">
    <source>
        <dbReference type="ARBA" id="ARBA00004651"/>
    </source>
</evidence>
<organism evidence="11 12">
    <name type="scientific">Trichomalopsis sarcophagae</name>
    <dbReference type="NCBI Taxonomy" id="543379"/>
    <lineage>
        <taxon>Eukaryota</taxon>
        <taxon>Metazoa</taxon>
        <taxon>Ecdysozoa</taxon>
        <taxon>Arthropoda</taxon>
        <taxon>Hexapoda</taxon>
        <taxon>Insecta</taxon>
        <taxon>Pterygota</taxon>
        <taxon>Neoptera</taxon>
        <taxon>Endopterygota</taxon>
        <taxon>Hymenoptera</taxon>
        <taxon>Apocrita</taxon>
        <taxon>Proctotrupomorpha</taxon>
        <taxon>Chalcidoidea</taxon>
        <taxon>Pteromalidae</taxon>
        <taxon>Pteromalinae</taxon>
        <taxon>Trichomalopsis</taxon>
    </lineage>
</organism>
<accession>A0A232FCU6</accession>
<feature type="transmembrane region" description="Helical" evidence="10">
    <location>
        <begin position="289"/>
        <end position="313"/>
    </location>
</feature>
<evidence type="ECO:0000256" key="9">
    <source>
        <dbReference type="ARBA" id="ARBA00023224"/>
    </source>
</evidence>
<comment type="caution">
    <text evidence="10">Lacks conserved residue(s) required for the propagation of feature annotation.</text>
</comment>
<keyword evidence="4 10" id="KW-0812">Transmembrane</keyword>
<dbReference type="OrthoDB" id="6604226at2759"/>
<keyword evidence="9 10" id="KW-0807">Transducer</keyword>
<dbReference type="Proteomes" id="UP000215335">
    <property type="component" value="Unassembled WGS sequence"/>
</dbReference>